<dbReference type="Proteomes" id="UP001297580">
    <property type="component" value="Chromosome"/>
</dbReference>
<organism evidence="1 2">
    <name type="scientific">Geobacillus thermodenitrificans</name>
    <dbReference type="NCBI Taxonomy" id="33940"/>
    <lineage>
        <taxon>Bacteria</taxon>
        <taxon>Bacillati</taxon>
        <taxon>Bacillota</taxon>
        <taxon>Bacilli</taxon>
        <taxon>Bacillales</taxon>
        <taxon>Anoxybacillaceae</taxon>
        <taxon>Geobacillus</taxon>
    </lineage>
</organism>
<reference evidence="1 2" key="1">
    <citation type="submission" date="2023-08" db="EMBL/GenBank/DDBJ databases">
        <title>Complete genome sequence of Geobacillus thermodenitrificans K1041, a genetically tractable strain representative of the genus Geobacillus.</title>
        <authorList>
            <person name="Kani S."/>
            <person name="Suzuki H."/>
        </authorList>
    </citation>
    <scope>NUCLEOTIDE SEQUENCE [LARGE SCALE GENOMIC DNA]</scope>
    <source>
        <strain evidence="1 2">K1041</strain>
    </source>
</reference>
<evidence type="ECO:0008006" key="3">
    <source>
        <dbReference type="Google" id="ProtNLM"/>
    </source>
</evidence>
<name>A0ABY9QCW6_GEOTD</name>
<dbReference type="GeneID" id="87621965"/>
<dbReference type="RefSeq" id="WP_011886782.1">
    <property type="nucleotide sequence ID" value="NZ_CP017690.1"/>
</dbReference>
<accession>A0ABY9QCW6</accession>
<evidence type="ECO:0000313" key="2">
    <source>
        <dbReference type="Proteomes" id="UP001297580"/>
    </source>
</evidence>
<gene>
    <name evidence="1" type="ORF">HSX42_02735</name>
</gene>
<evidence type="ECO:0000313" key="1">
    <source>
        <dbReference type="EMBL" id="WMV76750.1"/>
    </source>
</evidence>
<proteinExistence type="predicted"/>
<keyword evidence="2" id="KW-1185">Reference proteome</keyword>
<protein>
    <recommendedName>
        <fullName evidence="3">Phage protein</fullName>
    </recommendedName>
</protein>
<dbReference type="EMBL" id="CP133461">
    <property type="protein sequence ID" value="WMV76750.1"/>
    <property type="molecule type" value="Genomic_DNA"/>
</dbReference>
<sequence length="81" mass="9658">MNMEQPHPGTGGRHRRTYTYGLSGEKLNDYLNLSYRDALAHDIWDARRIYMKDGLYTPKIRKSLRDVIQLNKELYPELFKK</sequence>